<organism evidence="1 2">
    <name type="scientific">Plutella xylostella</name>
    <name type="common">Diamondback moth</name>
    <name type="synonym">Plutella maculipennis</name>
    <dbReference type="NCBI Taxonomy" id="51655"/>
    <lineage>
        <taxon>Eukaryota</taxon>
        <taxon>Metazoa</taxon>
        <taxon>Ecdysozoa</taxon>
        <taxon>Arthropoda</taxon>
        <taxon>Hexapoda</taxon>
        <taxon>Insecta</taxon>
        <taxon>Pterygota</taxon>
        <taxon>Neoptera</taxon>
        <taxon>Endopterygota</taxon>
        <taxon>Lepidoptera</taxon>
        <taxon>Glossata</taxon>
        <taxon>Ditrysia</taxon>
        <taxon>Yponomeutoidea</taxon>
        <taxon>Plutellidae</taxon>
        <taxon>Plutella</taxon>
    </lineage>
</organism>
<evidence type="ECO:0000313" key="2">
    <source>
        <dbReference type="Proteomes" id="UP000823941"/>
    </source>
</evidence>
<dbReference type="EMBL" id="JAHIBW010000014">
    <property type="protein sequence ID" value="KAG7304871.1"/>
    <property type="molecule type" value="Genomic_DNA"/>
</dbReference>
<protein>
    <submittedName>
        <fullName evidence="1">Uncharacterized protein</fullName>
    </submittedName>
</protein>
<name>A0ABQ7QI18_PLUXY</name>
<reference evidence="1 2" key="1">
    <citation type="submission" date="2021-06" db="EMBL/GenBank/DDBJ databases">
        <title>A haploid diamondback moth (Plutella xylostella L.) genome assembly resolves 31 chromosomes and identifies a diamide resistance mutation.</title>
        <authorList>
            <person name="Ward C.M."/>
            <person name="Perry K.D."/>
            <person name="Baker G."/>
            <person name="Powis K."/>
            <person name="Heckel D.G."/>
            <person name="Baxter S.W."/>
        </authorList>
    </citation>
    <scope>NUCLEOTIDE SEQUENCE [LARGE SCALE GENOMIC DNA]</scope>
    <source>
        <strain evidence="1 2">LV</strain>
        <tissue evidence="1">Single pupa</tissue>
    </source>
</reference>
<comment type="caution">
    <text evidence="1">The sequence shown here is derived from an EMBL/GenBank/DDBJ whole genome shotgun (WGS) entry which is preliminary data.</text>
</comment>
<keyword evidence="2" id="KW-1185">Reference proteome</keyword>
<dbReference type="Proteomes" id="UP000823941">
    <property type="component" value="Chromosome 14"/>
</dbReference>
<sequence>MLPLRRRRGSVDRCDAAATPLCPCGRQRGEMACGAAPRRPCGLALTYDAAAAAASLWAETHKRVAAPRR</sequence>
<evidence type="ECO:0000313" key="1">
    <source>
        <dbReference type="EMBL" id="KAG7304871.1"/>
    </source>
</evidence>
<gene>
    <name evidence="1" type="ORF">JYU34_010263</name>
</gene>
<accession>A0ABQ7QI18</accession>
<proteinExistence type="predicted"/>